<evidence type="ECO:0000256" key="5">
    <source>
        <dbReference type="SAM" id="MobiDB-lite"/>
    </source>
</evidence>
<dbReference type="PANTHER" id="PTHR11040">
    <property type="entry name" value="ZINC/IRON TRANSPORTER"/>
    <property type="match status" value="1"/>
</dbReference>
<reference evidence="7" key="2">
    <citation type="submission" date="2023-06" db="EMBL/GenBank/DDBJ databases">
        <authorList>
            <consortium name="Lawrence Berkeley National Laboratory"/>
            <person name="Haridas S."/>
            <person name="Hensen N."/>
            <person name="Bonometti L."/>
            <person name="Westerberg I."/>
            <person name="Brannstrom I.O."/>
            <person name="Guillou S."/>
            <person name="Cros-Aarteil S."/>
            <person name="Calhoun S."/>
            <person name="Kuo A."/>
            <person name="Mondo S."/>
            <person name="Pangilinan J."/>
            <person name="Riley R."/>
            <person name="Labutti K."/>
            <person name="Andreopoulos B."/>
            <person name="Lipzen A."/>
            <person name="Chen C."/>
            <person name="Yanf M."/>
            <person name="Daum C."/>
            <person name="Ng V."/>
            <person name="Clum A."/>
            <person name="Steindorff A."/>
            <person name="Ohm R."/>
            <person name="Martin F."/>
            <person name="Silar P."/>
            <person name="Natvig D."/>
            <person name="Lalanne C."/>
            <person name="Gautier V."/>
            <person name="Ament-Velasquez S.L."/>
            <person name="Kruys A."/>
            <person name="Hutchinson M.I."/>
            <person name="Powell A.J."/>
            <person name="Barry K."/>
            <person name="Miller A.N."/>
            <person name="Grigoriev I.V."/>
            <person name="Debuchy R."/>
            <person name="Gladieux P."/>
            <person name="Thoren M.H."/>
            <person name="Johannesson H."/>
        </authorList>
    </citation>
    <scope>NUCLEOTIDE SEQUENCE</scope>
    <source>
        <strain evidence="7">CBS 314.62</strain>
    </source>
</reference>
<protein>
    <recommendedName>
        <fullName evidence="9">Zinc transporter</fullName>
    </recommendedName>
</protein>
<feature type="compositionally biased region" description="Polar residues" evidence="5">
    <location>
        <begin position="351"/>
        <end position="366"/>
    </location>
</feature>
<evidence type="ECO:0000256" key="1">
    <source>
        <dbReference type="ARBA" id="ARBA00004141"/>
    </source>
</evidence>
<proteinExistence type="predicted"/>
<dbReference type="GO" id="GO:0005886">
    <property type="term" value="C:plasma membrane"/>
    <property type="evidence" value="ECO:0007669"/>
    <property type="project" value="TreeGrafter"/>
</dbReference>
<comment type="caution">
    <text evidence="7">The sequence shown here is derived from an EMBL/GenBank/DDBJ whole genome shotgun (WGS) entry which is preliminary data.</text>
</comment>
<evidence type="ECO:0000256" key="3">
    <source>
        <dbReference type="ARBA" id="ARBA00022989"/>
    </source>
</evidence>
<keyword evidence="4 6" id="KW-0472">Membrane</keyword>
<dbReference type="Pfam" id="PF02535">
    <property type="entry name" value="Zip"/>
    <property type="match status" value="2"/>
</dbReference>
<evidence type="ECO:0000256" key="4">
    <source>
        <dbReference type="ARBA" id="ARBA00023136"/>
    </source>
</evidence>
<name>A0AAE0XHD0_9PEZI</name>
<feature type="transmembrane region" description="Helical" evidence="6">
    <location>
        <begin position="200"/>
        <end position="222"/>
    </location>
</feature>
<comment type="subcellular location">
    <subcellularLocation>
        <location evidence="1">Membrane</location>
        <topology evidence="1">Multi-pass membrane protein</topology>
    </subcellularLocation>
</comment>
<dbReference type="EMBL" id="JAULSO010000001">
    <property type="protein sequence ID" value="KAK3693425.1"/>
    <property type="molecule type" value="Genomic_DNA"/>
</dbReference>
<evidence type="ECO:0000313" key="7">
    <source>
        <dbReference type="EMBL" id="KAK3693425.1"/>
    </source>
</evidence>
<evidence type="ECO:0000256" key="6">
    <source>
        <dbReference type="SAM" id="Phobius"/>
    </source>
</evidence>
<feature type="compositionally biased region" description="Low complexity" evidence="5">
    <location>
        <begin position="367"/>
        <end position="379"/>
    </location>
</feature>
<feature type="transmembrane region" description="Helical" evidence="6">
    <location>
        <begin position="431"/>
        <end position="450"/>
    </location>
</feature>
<dbReference type="Proteomes" id="UP001270362">
    <property type="component" value="Unassembled WGS sequence"/>
</dbReference>
<feature type="transmembrane region" description="Helical" evidence="6">
    <location>
        <begin position="165"/>
        <end position="188"/>
    </location>
</feature>
<organism evidence="7 8">
    <name type="scientific">Podospora appendiculata</name>
    <dbReference type="NCBI Taxonomy" id="314037"/>
    <lineage>
        <taxon>Eukaryota</taxon>
        <taxon>Fungi</taxon>
        <taxon>Dikarya</taxon>
        <taxon>Ascomycota</taxon>
        <taxon>Pezizomycotina</taxon>
        <taxon>Sordariomycetes</taxon>
        <taxon>Sordariomycetidae</taxon>
        <taxon>Sordariales</taxon>
        <taxon>Podosporaceae</taxon>
        <taxon>Podospora</taxon>
    </lineage>
</organism>
<keyword evidence="2 6" id="KW-0812">Transmembrane</keyword>
<feature type="region of interest" description="Disordered" evidence="5">
    <location>
        <begin position="346"/>
        <end position="390"/>
    </location>
</feature>
<dbReference type="PANTHER" id="PTHR11040:SF44">
    <property type="entry name" value="PROTEIN ZNTC-RELATED"/>
    <property type="match status" value="1"/>
</dbReference>
<evidence type="ECO:0000313" key="8">
    <source>
        <dbReference type="Proteomes" id="UP001270362"/>
    </source>
</evidence>
<keyword evidence="8" id="KW-1185">Reference proteome</keyword>
<dbReference type="InterPro" id="IPR003689">
    <property type="entry name" value="ZIP"/>
</dbReference>
<feature type="transmembrane region" description="Helical" evidence="6">
    <location>
        <begin position="234"/>
        <end position="253"/>
    </location>
</feature>
<reference evidence="7" key="1">
    <citation type="journal article" date="2023" name="Mol. Phylogenet. Evol.">
        <title>Genome-scale phylogeny and comparative genomics of the fungal order Sordariales.</title>
        <authorList>
            <person name="Hensen N."/>
            <person name="Bonometti L."/>
            <person name="Westerberg I."/>
            <person name="Brannstrom I.O."/>
            <person name="Guillou S."/>
            <person name="Cros-Aarteil S."/>
            <person name="Calhoun S."/>
            <person name="Haridas S."/>
            <person name="Kuo A."/>
            <person name="Mondo S."/>
            <person name="Pangilinan J."/>
            <person name="Riley R."/>
            <person name="LaButti K."/>
            <person name="Andreopoulos B."/>
            <person name="Lipzen A."/>
            <person name="Chen C."/>
            <person name="Yan M."/>
            <person name="Daum C."/>
            <person name="Ng V."/>
            <person name="Clum A."/>
            <person name="Steindorff A."/>
            <person name="Ohm R.A."/>
            <person name="Martin F."/>
            <person name="Silar P."/>
            <person name="Natvig D.O."/>
            <person name="Lalanne C."/>
            <person name="Gautier V."/>
            <person name="Ament-Velasquez S.L."/>
            <person name="Kruys A."/>
            <person name="Hutchinson M.I."/>
            <person name="Powell A.J."/>
            <person name="Barry K."/>
            <person name="Miller A.N."/>
            <person name="Grigoriev I.V."/>
            <person name="Debuchy R."/>
            <person name="Gladieux P."/>
            <person name="Hiltunen Thoren M."/>
            <person name="Johannesson H."/>
        </authorList>
    </citation>
    <scope>NUCLEOTIDE SEQUENCE</scope>
    <source>
        <strain evidence="7">CBS 314.62</strain>
    </source>
</reference>
<dbReference type="AlphaFoldDB" id="A0AAE0XHD0"/>
<evidence type="ECO:0000256" key="2">
    <source>
        <dbReference type="ARBA" id="ARBA00022692"/>
    </source>
</evidence>
<feature type="transmembrane region" description="Helical" evidence="6">
    <location>
        <begin position="470"/>
        <end position="489"/>
    </location>
</feature>
<accession>A0AAE0XHD0</accession>
<sequence length="493" mass="52047">MVRLLKTGERRILDGLQSTLLFQTVSGSLDASLQRRQAQAASPIASISSVPTAVSGCHLNGSFLYCKDGITEYLVHTSGTGVTNIIPTSLTNCHAHDGKITCHEPNGNELQISLATQDAEAASGRKQNCHFHAGVEHCSESTEEDLAHSCAKVDRDYNIPLRVGLLFAILVASTIGVLLPILAATLVPPENFGFTLLRQFGTGIIVSTAFVHLFTHASLMFANECIGHLAYEPTAAAILVAGLCISFLVEYFGQRLAQWHRAKSACTSSGNAEALVAGQQQQQNRTGLVGIAVMESGIIFHSLLIGLTLIVSGDTFFITLAIVIAIHQLFEGLALGTRIATLGQHPPAQLTGHSHNHGTIQVQQTKSAPPASPANNHNNDVQNPPVQGQTTTIPMSHKLALAGAFALVTPMGMAIGLGVLKQFNGNSPSTIIAIGTLDALSAGILVWVSLVEMWAPDWMLGGEMTHAGVLRTTLGLVALAGGMALMSFLGKWA</sequence>
<evidence type="ECO:0008006" key="9">
    <source>
        <dbReference type="Google" id="ProtNLM"/>
    </source>
</evidence>
<dbReference type="GO" id="GO:0005385">
    <property type="term" value="F:zinc ion transmembrane transporter activity"/>
    <property type="evidence" value="ECO:0007669"/>
    <property type="project" value="TreeGrafter"/>
</dbReference>
<feature type="compositionally biased region" description="Polar residues" evidence="5">
    <location>
        <begin position="380"/>
        <end position="390"/>
    </location>
</feature>
<keyword evidence="3 6" id="KW-1133">Transmembrane helix</keyword>
<gene>
    <name evidence="7" type="ORF">B0T22DRAFT_372396</name>
</gene>
<feature type="transmembrane region" description="Helical" evidence="6">
    <location>
        <begin position="399"/>
        <end position="419"/>
    </location>
</feature>